<reference evidence="2" key="1">
    <citation type="journal article" date="2014" name="Int. J. Syst. Evol. Microbiol.">
        <title>Complete genome sequence of Corynebacterium casei LMG S-19264T (=DSM 44701T), isolated from a smear-ripened cheese.</title>
        <authorList>
            <consortium name="US DOE Joint Genome Institute (JGI-PGF)"/>
            <person name="Walter F."/>
            <person name="Albersmeier A."/>
            <person name="Kalinowski J."/>
            <person name="Ruckert C."/>
        </authorList>
    </citation>
    <scope>NUCLEOTIDE SEQUENCE</scope>
    <source>
        <strain evidence="2">JCM 4059</strain>
    </source>
</reference>
<evidence type="ECO:0000313" key="3">
    <source>
        <dbReference type="Proteomes" id="UP000638313"/>
    </source>
</evidence>
<proteinExistence type="predicted"/>
<accession>A0A919EFE3</accession>
<feature type="compositionally biased region" description="Basic and acidic residues" evidence="1">
    <location>
        <begin position="27"/>
        <end position="38"/>
    </location>
</feature>
<reference evidence="2" key="2">
    <citation type="submission" date="2020-09" db="EMBL/GenBank/DDBJ databases">
        <authorList>
            <person name="Sun Q."/>
            <person name="Ohkuma M."/>
        </authorList>
    </citation>
    <scope>NUCLEOTIDE SEQUENCE</scope>
    <source>
        <strain evidence="2">JCM 4059</strain>
    </source>
</reference>
<sequence>MEAGGGGGSAKDPVRRGARAYRGYVSSRDDERDDKRDEASAALPLRPVFWCLGCGAAYLPPKAMTYGPGRPASPLHCGSERCRRACARVPAAVRALLARQAWERARQGAGREVAALPERARRRARAGKGPGGARSRLG</sequence>
<gene>
    <name evidence="2" type="ORF">GCM10010218_52580</name>
</gene>
<organism evidence="2 3">
    <name type="scientific">Streptomyces mashuensis</name>
    <dbReference type="NCBI Taxonomy" id="33904"/>
    <lineage>
        <taxon>Bacteria</taxon>
        <taxon>Bacillati</taxon>
        <taxon>Actinomycetota</taxon>
        <taxon>Actinomycetes</taxon>
        <taxon>Kitasatosporales</taxon>
        <taxon>Streptomycetaceae</taxon>
        <taxon>Streptomyces</taxon>
    </lineage>
</organism>
<name>A0A919EFE3_9ACTN</name>
<dbReference type="AlphaFoldDB" id="A0A919EFE3"/>
<dbReference type="EMBL" id="BNBD01000013">
    <property type="protein sequence ID" value="GHF64496.1"/>
    <property type="molecule type" value="Genomic_DNA"/>
</dbReference>
<keyword evidence="3" id="KW-1185">Reference proteome</keyword>
<evidence type="ECO:0000313" key="2">
    <source>
        <dbReference type="EMBL" id="GHF64496.1"/>
    </source>
</evidence>
<protein>
    <submittedName>
        <fullName evidence="2">Uncharacterized protein</fullName>
    </submittedName>
</protein>
<comment type="caution">
    <text evidence="2">The sequence shown here is derived from an EMBL/GenBank/DDBJ whole genome shotgun (WGS) entry which is preliminary data.</text>
</comment>
<feature type="region of interest" description="Disordered" evidence="1">
    <location>
        <begin position="108"/>
        <end position="138"/>
    </location>
</feature>
<feature type="region of interest" description="Disordered" evidence="1">
    <location>
        <begin position="1"/>
        <end position="38"/>
    </location>
</feature>
<dbReference type="Proteomes" id="UP000638313">
    <property type="component" value="Unassembled WGS sequence"/>
</dbReference>
<evidence type="ECO:0000256" key="1">
    <source>
        <dbReference type="SAM" id="MobiDB-lite"/>
    </source>
</evidence>